<proteinExistence type="predicted"/>
<accession>A0A6S7GBW6</accession>
<protein>
    <submittedName>
        <fullName evidence="1">Uncharacterized protein</fullName>
    </submittedName>
</protein>
<organism evidence="1 2">
    <name type="scientific">Paramuricea clavata</name>
    <name type="common">Red gorgonian</name>
    <name type="synonym">Violescent sea-whip</name>
    <dbReference type="NCBI Taxonomy" id="317549"/>
    <lineage>
        <taxon>Eukaryota</taxon>
        <taxon>Metazoa</taxon>
        <taxon>Cnidaria</taxon>
        <taxon>Anthozoa</taxon>
        <taxon>Octocorallia</taxon>
        <taxon>Malacalcyonacea</taxon>
        <taxon>Plexauridae</taxon>
        <taxon>Paramuricea</taxon>
    </lineage>
</organism>
<evidence type="ECO:0000313" key="2">
    <source>
        <dbReference type="Proteomes" id="UP001152795"/>
    </source>
</evidence>
<comment type="caution">
    <text evidence="1">The sequence shown here is derived from an EMBL/GenBank/DDBJ whole genome shotgun (WGS) entry which is preliminary data.</text>
</comment>
<gene>
    <name evidence="1" type="ORF">PACLA_8A028960</name>
</gene>
<dbReference type="EMBL" id="CACRXK020001448">
    <property type="protein sequence ID" value="CAB3989235.1"/>
    <property type="molecule type" value="Genomic_DNA"/>
</dbReference>
<evidence type="ECO:0000313" key="1">
    <source>
        <dbReference type="EMBL" id="CAB3989235.1"/>
    </source>
</evidence>
<name>A0A6S7GBW6_PARCT</name>
<dbReference type="Proteomes" id="UP001152795">
    <property type="component" value="Unassembled WGS sequence"/>
</dbReference>
<reference evidence="1" key="1">
    <citation type="submission" date="2020-04" db="EMBL/GenBank/DDBJ databases">
        <authorList>
            <person name="Alioto T."/>
            <person name="Alioto T."/>
            <person name="Gomez Garrido J."/>
        </authorList>
    </citation>
    <scope>NUCLEOTIDE SEQUENCE</scope>
    <source>
        <strain evidence="1">A484AB</strain>
    </source>
</reference>
<sequence>MSKRRKSSKPDTFSVESLCDEAEKEVNQEVTAAKILNDLGSIKLDAVENVPVVVILCALIVKFGVSIVCAMACVVPSLRILPTSVCCEVLKLLCPSLPEDEANNIYQCLSNMPNHFGSNTSKVHVFAPPCSRCLECDSNLVRQNDPVEIKYNTLNGTNEGIKVSLKCNKCSKRYGYAKFGNPTDGWKLYPESRSSVETSDVCFVDRSL</sequence>
<keyword evidence="2" id="KW-1185">Reference proteome</keyword>
<dbReference type="OrthoDB" id="10446001at2759"/>
<dbReference type="AlphaFoldDB" id="A0A6S7GBW6"/>